<dbReference type="Pfam" id="PF12146">
    <property type="entry name" value="Hydrolase_4"/>
    <property type="match status" value="1"/>
</dbReference>
<dbReference type="EMBL" id="JBHUJC010000041">
    <property type="protein sequence ID" value="MFD2277151.1"/>
    <property type="molecule type" value="Genomic_DNA"/>
</dbReference>
<gene>
    <name evidence="3" type="ORF">ACFSQZ_11780</name>
</gene>
<protein>
    <submittedName>
        <fullName evidence="3">Alpha/beta hydrolase</fullName>
    </submittedName>
</protein>
<keyword evidence="4" id="KW-1185">Reference proteome</keyword>
<dbReference type="SUPFAM" id="SSF53474">
    <property type="entry name" value="alpha/beta-Hydrolases"/>
    <property type="match status" value="1"/>
</dbReference>
<dbReference type="PANTHER" id="PTHR12277:SF81">
    <property type="entry name" value="PROTEIN ABHD13"/>
    <property type="match status" value="1"/>
</dbReference>
<sequence>MMRLTALFATLWIGLLSSVAAEGNLLTAIAVGMMGEEGGDSLFYYPTRDVPFTPKKHGYVYEDVFFEASDGVRLHGWWMPAKGKKKAAVVYAHGNAGSVAHHFVFVYWLINAGYDVFLYDYRGYGQSEGKVNKAGIVKDAQAAIAYAGERSEKLIVFGHSLGGAKSIAAVGMSAPDSLVAVVVDSTFASYRDMAERVAGARARSVVSASYDPVEYVAKLPDGVPLLVVHGTADETIPFAQAQKLYAAAQEPKRLMTVVGGNHVNCFFIREGRYRKDLLKWMERAVSE</sequence>
<evidence type="ECO:0000313" key="4">
    <source>
        <dbReference type="Proteomes" id="UP001597297"/>
    </source>
</evidence>
<dbReference type="InterPro" id="IPR029058">
    <property type="entry name" value="AB_hydrolase_fold"/>
</dbReference>
<feature type="domain" description="Serine aminopeptidase S33" evidence="2">
    <location>
        <begin position="84"/>
        <end position="196"/>
    </location>
</feature>
<dbReference type="RefSeq" id="WP_377094068.1">
    <property type="nucleotide sequence ID" value="NZ_JBHSJM010000001.1"/>
</dbReference>
<name>A0ABW5E3W2_9BACT</name>
<comment type="caution">
    <text evidence="3">The sequence shown here is derived from an EMBL/GenBank/DDBJ whole genome shotgun (WGS) entry which is preliminary data.</text>
</comment>
<keyword evidence="1" id="KW-0732">Signal</keyword>
<evidence type="ECO:0000313" key="3">
    <source>
        <dbReference type="EMBL" id="MFD2277151.1"/>
    </source>
</evidence>
<feature type="chain" id="PRO_5046715629" evidence="1">
    <location>
        <begin position="22"/>
        <end position="287"/>
    </location>
</feature>
<evidence type="ECO:0000256" key="1">
    <source>
        <dbReference type="SAM" id="SignalP"/>
    </source>
</evidence>
<dbReference type="Gene3D" id="3.40.50.1820">
    <property type="entry name" value="alpha/beta hydrolase"/>
    <property type="match status" value="1"/>
</dbReference>
<proteinExistence type="predicted"/>
<dbReference type="GO" id="GO:0016787">
    <property type="term" value="F:hydrolase activity"/>
    <property type="evidence" value="ECO:0007669"/>
    <property type="project" value="UniProtKB-KW"/>
</dbReference>
<dbReference type="PANTHER" id="PTHR12277">
    <property type="entry name" value="ALPHA/BETA HYDROLASE DOMAIN-CONTAINING PROTEIN"/>
    <property type="match status" value="1"/>
</dbReference>
<accession>A0ABW5E3W2</accession>
<reference evidence="4" key="1">
    <citation type="journal article" date="2019" name="Int. J. Syst. Evol. Microbiol.">
        <title>The Global Catalogue of Microorganisms (GCM) 10K type strain sequencing project: providing services to taxonomists for standard genome sequencing and annotation.</title>
        <authorList>
            <consortium name="The Broad Institute Genomics Platform"/>
            <consortium name="The Broad Institute Genome Sequencing Center for Infectious Disease"/>
            <person name="Wu L."/>
            <person name="Ma J."/>
        </authorList>
    </citation>
    <scope>NUCLEOTIDE SEQUENCE [LARGE SCALE GENOMIC DNA]</scope>
    <source>
        <strain evidence="4">JCM 16545</strain>
    </source>
</reference>
<evidence type="ECO:0000259" key="2">
    <source>
        <dbReference type="Pfam" id="PF12146"/>
    </source>
</evidence>
<organism evidence="3 4">
    <name type="scientific">Rubritalea spongiae</name>
    <dbReference type="NCBI Taxonomy" id="430797"/>
    <lineage>
        <taxon>Bacteria</taxon>
        <taxon>Pseudomonadati</taxon>
        <taxon>Verrucomicrobiota</taxon>
        <taxon>Verrucomicrobiia</taxon>
        <taxon>Verrucomicrobiales</taxon>
        <taxon>Rubritaleaceae</taxon>
        <taxon>Rubritalea</taxon>
    </lineage>
</organism>
<dbReference type="Proteomes" id="UP001597297">
    <property type="component" value="Unassembled WGS sequence"/>
</dbReference>
<dbReference type="InterPro" id="IPR022742">
    <property type="entry name" value="Hydrolase_4"/>
</dbReference>
<feature type="signal peptide" evidence="1">
    <location>
        <begin position="1"/>
        <end position="21"/>
    </location>
</feature>
<keyword evidence="3" id="KW-0378">Hydrolase</keyword>